<accession>X1JIF6</accession>
<dbReference type="AlphaFoldDB" id="X1JIF6"/>
<sequence length="265" mass="32025">MMDEMHYLNAFFENLPFFKSINNKNNGERLFTYLRDSSNLVFQQEIDKWLKIAYEHKIVDYFKKRLSGNTTFIDLSCILNELMVAHFVHTMLNMRIKQYSPAVKDNKMADWLFEKDIQEIYVEVKTPWEKRREGTFFYSQYDKLFESIRKKYSQRPKNKEPFVIFITDELNLSPAVHKPAVRELTDALYGKRAIVFHKFNGRCLQEPSYDVIDRRSIFQRSIRRNLSGVAVLKFMVWFDDNLMKDIGKYHFTFYHNPYCYEENRL</sequence>
<organism evidence="1">
    <name type="scientific">marine sediment metagenome</name>
    <dbReference type="NCBI Taxonomy" id="412755"/>
    <lineage>
        <taxon>unclassified sequences</taxon>
        <taxon>metagenomes</taxon>
        <taxon>ecological metagenomes</taxon>
    </lineage>
</organism>
<gene>
    <name evidence="1" type="ORF">S06H3_03850</name>
</gene>
<protein>
    <submittedName>
        <fullName evidence="1">Uncharacterized protein</fullName>
    </submittedName>
</protein>
<comment type="caution">
    <text evidence="1">The sequence shown here is derived from an EMBL/GenBank/DDBJ whole genome shotgun (WGS) entry which is preliminary data.</text>
</comment>
<evidence type="ECO:0000313" key="1">
    <source>
        <dbReference type="EMBL" id="GAH94476.1"/>
    </source>
</evidence>
<name>X1JIF6_9ZZZZ</name>
<reference evidence="1" key="1">
    <citation type="journal article" date="2014" name="Front. Microbiol.">
        <title>High frequency of phylogenetically diverse reductive dehalogenase-homologous genes in deep subseafloor sedimentary metagenomes.</title>
        <authorList>
            <person name="Kawai M."/>
            <person name="Futagami T."/>
            <person name="Toyoda A."/>
            <person name="Takaki Y."/>
            <person name="Nishi S."/>
            <person name="Hori S."/>
            <person name="Arai W."/>
            <person name="Tsubouchi T."/>
            <person name="Morono Y."/>
            <person name="Uchiyama I."/>
            <person name="Ito T."/>
            <person name="Fujiyama A."/>
            <person name="Inagaki F."/>
            <person name="Takami H."/>
        </authorList>
    </citation>
    <scope>NUCLEOTIDE SEQUENCE</scope>
    <source>
        <strain evidence="1">Expedition CK06-06</strain>
    </source>
</reference>
<dbReference type="EMBL" id="BARV01001300">
    <property type="protein sequence ID" value="GAH94476.1"/>
    <property type="molecule type" value="Genomic_DNA"/>
</dbReference>
<proteinExistence type="predicted"/>
<feature type="non-terminal residue" evidence="1">
    <location>
        <position position="265"/>
    </location>
</feature>